<protein>
    <submittedName>
        <fullName evidence="1">Uncharacterized protein</fullName>
    </submittedName>
</protein>
<accession>A0A6J5P6D0</accession>
<dbReference type="EMBL" id="LR796790">
    <property type="protein sequence ID" value="CAB4166632.1"/>
    <property type="molecule type" value="Genomic_DNA"/>
</dbReference>
<sequence length="160" mass="19065">MKRIMVFSEQDIPSNETPERNLWFAVIERALKDYCFFFDKLCSNGSGNLIPYETYNNDRKSQFNVKAIYEFNRLRWFIFTKDPEPFNLEYLAEQLYEDGPGAASSIRKEAKEQFKLHFDDADKKGRFQAILHYIKENTGVERSVSATETSRLRYKRYRLI</sequence>
<reference evidence="1" key="1">
    <citation type="submission" date="2020-04" db="EMBL/GenBank/DDBJ databases">
        <authorList>
            <person name="Chiriac C."/>
            <person name="Salcher M."/>
            <person name="Ghai R."/>
            <person name="Kavagutti S V."/>
        </authorList>
    </citation>
    <scope>NUCLEOTIDE SEQUENCE</scope>
</reference>
<evidence type="ECO:0000313" key="1">
    <source>
        <dbReference type="EMBL" id="CAB4166632.1"/>
    </source>
</evidence>
<gene>
    <name evidence="1" type="ORF">UFOVP851_40</name>
</gene>
<name>A0A6J5P6D0_9CAUD</name>
<organism evidence="1">
    <name type="scientific">uncultured Caudovirales phage</name>
    <dbReference type="NCBI Taxonomy" id="2100421"/>
    <lineage>
        <taxon>Viruses</taxon>
        <taxon>Duplodnaviria</taxon>
        <taxon>Heunggongvirae</taxon>
        <taxon>Uroviricota</taxon>
        <taxon>Caudoviricetes</taxon>
        <taxon>Peduoviridae</taxon>
        <taxon>Maltschvirus</taxon>
        <taxon>Maltschvirus maltsch</taxon>
    </lineage>
</organism>
<proteinExistence type="predicted"/>